<dbReference type="Proteomes" id="UP000784286">
    <property type="component" value="Unassembled WGS sequence"/>
</dbReference>
<evidence type="ECO:0000256" key="1">
    <source>
        <dbReference type="ARBA" id="ARBA00000085"/>
    </source>
</evidence>
<dbReference type="Pfam" id="PF12833">
    <property type="entry name" value="HTH_18"/>
    <property type="match status" value="1"/>
</dbReference>
<dbReference type="InterPro" id="IPR013783">
    <property type="entry name" value="Ig-like_fold"/>
</dbReference>
<protein>
    <recommendedName>
        <fullName evidence="2">histidine kinase</fullName>
        <ecNumber evidence="2">2.7.13.3</ecNumber>
    </recommendedName>
</protein>
<evidence type="ECO:0000259" key="8">
    <source>
        <dbReference type="PROSITE" id="PS01124"/>
    </source>
</evidence>
<dbReference type="SUPFAM" id="SSF50998">
    <property type="entry name" value="Quinoprotein alcohol dehydrogenase-like"/>
    <property type="match status" value="1"/>
</dbReference>
<feature type="domain" description="Histidine kinase" evidence="9">
    <location>
        <begin position="809"/>
        <end position="1023"/>
    </location>
</feature>
<accession>A0A948TM69</accession>
<sequence>MKKVLKDIFICIMIVLGGCPAFALDAVHYVFQPISDGAVPLSEVNCIYKEPNSYVWIGTPKGLYRYDGGTMKSYVHAEPESSLPENMIWDILADKEENLWVLTPGGVCIYNRQDDCFRTVADSEGRTVTAFSACLADDILYLGGKDIVYRYDAKAHCAVPVAELKTKKRLRIDGMVPLSSQLLLCKNMDEGVFILDMNAKTFTKAPYDCSKEVSAMLVDGERVWIATYNHGLSCFDKLSGKRTGFYNTVNSDMSSNVILSLVKQDSLLWIGTDGGGINILDPETGSVNILTHRQADERSFPGTSIKVLYKDSNNAIWAGSVRNGVINIKRSMVCTFTDVPLGSPYGLSNPTVLCLYQKPGSPYIWIGTDGEGINRLDTRTYTFTHYPKTRYAKVASIAEFGGGKLLLSLYTRGFFLFDMDSGNLEPLKMSDSEINRLLLYKRQTLNLFNESEGNILMFGRRIYRYDVRTGRIGKIVSPELPYVGGSLLPVGQEGGYTYMRDNRNLYRLAVGGDKMECLSDFPSTEIINSASLDGEGNVWIGSNGKIIRFDIAGKHSEDVYAEAFRGVNSVIRDGSDRLWIGANNNLYVYFLKEKRFSMLGESDGVAHNEYLGKPMLRDNDGDIYLGGIRGLLHISRFFSFDETDKPLIRLTGVQIDGVPIKNISWDGNPHVNYPWGSKALSLFVMSEEKDIFRERLYRLTMQNAGGIQNFESASPEISLRLLPPGEHKIFVSCNRQNGEWTDPRLLLTVDALPPWYRTWVFKLVAPLLLIALIFAVSGMYYRKKTNRLKLAMKEKEKDIYEQKVRFLINISHELRTPLTLIHAPLKRILQNMSPQNPDFLPLGRIYRQSEKMKELIDMVLDLRKMETGTSNMHFELYPMNEWIENTVGDFYDEGKARGIQIVTELDPQIRAVCFDKEKCTIVLTNFLMNAIKHSPEGGTIRVASRLAEDGKVRISVSDEGMGLQGVDLNKLFVRFYQGNEERTGTGIGLSYAKVLVELHKGKIGASDNVGKGATFYFELPSDLQPEKVSCESKPYLNELFNDTEEKLVSNNESSIDTKKYTVLVVDDSDELLDFLKESLAGCFKEVYSASDGEEAVKILKKYLPDIVVSDIMMPKMNGYELCRYIKSNIDYSHIPVVLLTARNEEQSLQAGYKMGANAYVPKPFEVETLLEILRSKLKLKEDIRQRYSQSAFLPEPKEAAFSAVDENFLLKLNKTINENLNNPELGVPFICQEIGLSRTSLYNKLKAVAGMGLNDYINKIKLEKAIVLIKTTDMSFAEIADVTGFSTARYFSTTFKQYTGCTPTEYKEQFAKGKE</sequence>
<dbReference type="SUPFAM" id="SSF63829">
    <property type="entry name" value="Calcium-dependent phosphotriesterase"/>
    <property type="match status" value="2"/>
</dbReference>
<dbReference type="InterPro" id="IPR036097">
    <property type="entry name" value="HisK_dim/P_sf"/>
</dbReference>
<evidence type="ECO:0000256" key="5">
    <source>
        <dbReference type="ARBA" id="ARBA00023125"/>
    </source>
</evidence>
<keyword evidence="5" id="KW-0238">DNA-binding</keyword>
<dbReference type="Pfam" id="PF02518">
    <property type="entry name" value="HATPase_c"/>
    <property type="match status" value="1"/>
</dbReference>
<dbReference type="CDD" id="cd00082">
    <property type="entry name" value="HisKA"/>
    <property type="match status" value="1"/>
</dbReference>
<dbReference type="Gene3D" id="1.10.10.60">
    <property type="entry name" value="Homeodomain-like"/>
    <property type="match status" value="1"/>
</dbReference>
<dbReference type="Pfam" id="PF00512">
    <property type="entry name" value="HisKA"/>
    <property type="match status" value="1"/>
</dbReference>
<reference evidence="11" key="2">
    <citation type="submission" date="2021-04" db="EMBL/GenBank/DDBJ databases">
        <authorList>
            <person name="Gilroy R."/>
        </authorList>
    </citation>
    <scope>NUCLEOTIDE SEQUENCE</scope>
    <source>
        <strain evidence="11">8470</strain>
    </source>
</reference>
<dbReference type="InterPro" id="IPR003661">
    <property type="entry name" value="HisK_dim/P_dom"/>
</dbReference>
<evidence type="ECO:0000256" key="7">
    <source>
        <dbReference type="PROSITE-ProRule" id="PRU00169"/>
    </source>
</evidence>
<dbReference type="PROSITE" id="PS01124">
    <property type="entry name" value="HTH_ARAC_FAMILY_2"/>
    <property type="match status" value="1"/>
</dbReference>
<dbReference type="Gene3D" id="2.60.40.10">
    <property type="entry name" value="Immunoglobulins"/>
    <property type="match status" value="1"/>
</dbReference>
<dbReference type="InterPro" id="IPR036890">
    <property type="entry name" value="HATPase_C_sf"/>
</dbReference>
<dbReference type="GO" id="GO:0003700">
    <property type="term" value="F:DNA-binding transcription factor activity"/>
    <property type="evidence" value="ECO:0007669"/>
    <property type="project" value="InterPro"/>
</dbReference>
<dbReference type="SUPFAM" id="SSF47384">
    <property type="entry name" value="Homodimeric domain of signal transducing histidine kinase"/>
    <property type="match status" value="1"/>
</dbReference>
<dbReference type="InterPro" id="IPR011006">
    <property type="entry name" value="CheY-like_superfamily"/>
</dbReference>
<comment type="caution">
    <text evidence="11">The sequence shown here is derived from an EMBL/GenBank/DDBJ whole genome shotgun (WGS) entry which is preliminary data.</text>
</comment>
<dbReference type="SUPFAM" id="SSF52172">
    <property type="entry name" value="CheY-like"/>
    <property type="match status" value="1"/>
</dbReference>
<dbReference type="SMART" id="SM00342">
    <property type="entry name" value="HTH_ARAC"/>
    <property type="match status" value="1"/>
</dbReference>
<dbReference type="InterPro" id="IPR015943">
    <property type="entry name" value="WD40/YVTN_repeat-like_dom_sf"/>
</dbReference>
<dbReference type="Gene3D" id="2.130.10.10">
    <property type="entry name" value="YVTN repeat-like/Quinoprotein amine dehydrogenase"/>
    <property type="match status" value="2"/>
</dbReference>
<dbReference type="EMBL" id="JAHLFJ010000047">
    <property type="protein sequence ID" value="MBU3855903.1"/>
    <property type="molecule type" value="Genomic_DNA"/>
</dbReference>
<dbReference type="Gene3D" id="1.10.287.130">
    <property type="match status" value="1"/>
</dbReference>
<evidence type="ECO:0000256" key="3">
    <source>
        <dbReference type="ARBA" id="ARBA00022553"/>
    </source>
</evidence>
<dbReference type="PROSITE" id="PS51257">
    <property type="entry name" value="PROKAR_LIPOPROTEIN"/>
    <property type="match status" value="1"/>
</dbReference>
<dbReference type="SUPFAM" id="SSF55874">
    <property type="entry name" value="ATPase domain of HSP90 chaperone/DNA topoisomerase II/histidine kinase"/>
    <property type="match status" value="1"/>
</dbReference>
<keyword evidence="6" id="KW-0804">Transcription</keyword>
<dbReference type="SUPFAM" id="SSF46689">
    <property type="entry name" value="Homeodomain-like"/>
    <property type="match status" value="1"/>
</dbReference>
<dbReference type="PROSITE" id="PS00041">
    <property type="entry name" value="HTH_ARAC_FAMILY_1"/>
    <property type="match status" value="1"/>
</dbReference>
<dbReference type="InterPro" id="IPR011047">
    <property type="entry name" value="Quinoprotein_ADH-like_sf"/>
</dbReference>
<dbReference type="InterPro" id="IPR005467">
    <property type="entry name" value="His_kinase_dom"/>
</dbReference>
<dbReference type="PRINTS" id="PR00344">
    <property type="entry name" value="BCTRLSENSOR"/>
</dbReference>
<evidence type="ECO:0000256" key="2">
    <source>
        <dbReference type="ARBA" id="ARBA00012438"/>
    </source>
</evidence>
<dbReference type="SMART" id="SM00387">
    <property type="entry name" value="HATPase_c"/>
    <property type="match status" value="1"/>
</dbReference>
<dbReference type="PROSITE" id="PS50109">
    <property type="entry name" value="HIS_KIN"/>
    <property type="match status" value="1"/>
</dbReference>
<evidence type="ECO:0000259" key="10">
    <source>
        <dbReference type="PROSITE" id="PS50110"/>
    </source>
</evidence>
<keyword evidence="4" id="KW-0805">Transcription regulation</keyword>
<comment type="catalytic activity">
    <reaction evidence="1">
        <text>ATP + protein L-histidine = ADP + protein N-phospho-L-histidine.</text>
        <dbReference type="EC" id="2.7.13.3"/>
    </reaction>
</comment>
<evidence type="ECO:0000313" key="12">
    <source>
        <dbReference type="Proteomes" id="UP000784286"/>
    </source>
</evidence>
<dbReference type="FunFam" id="2.130.10.10:FF:000891">
    <property type="entry name" value="Two-component system sensor histidine kinase/response regulator, hybrid (One-component system)"/>
    <property type="match status" value="1"/>
</dbReference>
<gene>
    <name evidence="11" type="ORF">H9928_04990</name>
</gene>
<feature type="domain" description="Response regulatory" evidence="10">
    <location>
        <begin position="1061"/>
        <end position="1177"/>
    </location>
</feature>
<dbReference type="PROSITE" id="PS50110">
    <property type="entry name" value="RESPONSE_REGULATORY"/>
    <property type="match status" value="1"/>
</dbReference>
<name>A0A948TM69_9BACT</name>
<dbReference type="SMART" id="SM00388">
    <property type="entry name" value="HisKA"/>
    <property type="match status" value="1"/>
</dbReference>
<dbReference type="InterPro" id="IPR018062">
    <property type="entry name" value="HTH_AraC-typ_CS"/>
</dbReference>
<dbReference type="InterPro" id="IPR018060">
    <property type="entry name" value="HTH_AraC"/>
</dbReference>
<dbReference type="GO" id="GO:0043565">
    <property type="term" value="F:sequence-specific DNA binding"/>
    <property type="evidence" value="ECO:0007669"/>
    <property type="project" value="InterPro"/>
</dbReference>
<evidence type="ECO:0000256" key="4">
    <source>
        <dbReference type="ARBA" id="ARBA00023015"/>
    </source>
</evidence>
<evidence type="ECO:0000256" key="6">
    <source>
        <dbReference type="ARBA" id="ARBA00023163"/>
    </source>
</evidence>
<organism evidence="11 12">
    <name type="scientific">Candidatus Phocaeicola excrementipullorum</name>
    <dbReference type="NCBI Taxonomy" id="2838731"/>
    <lineage>
        <taxon>Bacteria</taxon>
        <taxon>Pseudomonadati</taxon>
        <taxon>Bacteroidota</taxon>
        <taxon>Bacteroidia</taxon>
        <taxon>Bacteroidales</taxon>
        <taxon>Bacteroidaceae</taxon>
        <taxon>Phocaeicola</taxon>
    </lineage>
</organism>
<dbReference type="Gene3D" id="3.40.50.2300">
    <property type="match status" value="1"/>
</dbReference>
<reference evidence="11" key="1">
    <citation type="journal article" date="2021" name="PeerJ">
        <title>Extensive microbial diversity within the chicken gut microbiome revealed by metagenomics and culture.</title>
        <authorList>
            <person name="Gilroy R."/>
            <person name="Ravi A."/>
            <person name="Getino M."/>
            <person name="Pursley I."/>
            <person name="Horton D.L."/>
            <person name="Alikhan N.F."/>
            <person name="Baker D."/>
            <person name="Gharbi K."/>
            <person name="Hall N."/>
            <person name="Watson M."/>
            <person name="Adriaenssens E.M."/>
            <person name="Foster-Nyarko E."/>
            <person name="Jarju S."/>
            <person name="Secka A."/>
            <person name="Antonio M."/>
            <person name="Oren A."/>
            <person name="Chaudhuri R.R."/>
            <person name="La Ragione R."/>
            <person name="Hildebrand F."/>
            <person name="Pallen M.J."/>
        </authorList>
    </citation>
    <scope>NUCLEOTIDE SEQUENCE</scope>
    <source>
        <strain evidence="11">8470</strain>
    </source>
</reference>
<feature type="domain" description="HTH araC/xylS-type" evidence="8">
    <location>
        <begin position="1210"/>
        <end position="1309"/>
    </location>
</feature>
<dbReference type="InterPro" id="IPR004358">
    <property type="entry name" value="Sig_transdc_His_kin-like_C"/>
</dbReference>
<dbReference type="Gene3D" id="3.30.565.10">
    <property type="entry name" value="Histidine kinase-like ATPase, C-terminal domain"/>
    <property type="match status" value="1"/>
</dbReference>
<dbReference type="InterPro" id="IPR003594">
    <property type="entry name" value="HATPase_dom"/>
</dbReference>
<dbReference type="InterPro" id="IPR009057">
    <property type="entry name" value="Homeodomain-like_sf"/>
</dbReference>
<dbReference type="Pfam" id="PF00072">
    <property type="entry name" value="Response_reg"/>
    <property type="match status" value="1"/>
</dbReference>
<dbReference type="EC" id="2.7.13.3" evidence="2"/>
<dbReference type="CDD" id="cd17574">
    <property type="entry name" value="REC_OmpR"/>
    <property type="match status" value="1"/>
</dbReference>
<evidence type="ECO:0000259" key="9">
    <source>
        <dbReference type="PROSITE" id="PS50109"/>
    </source>
</evidence>
<proteinExistence type="predicted"/>
<keyword evidence="3 7" id="KW-0597">Phosphoprotein</keyword>
<dbReference type="InterPro" id="IPR001789">
    <property type="entry name" value="Sig_transdc_resp-reg_receiver"/>
</dbReference>
<evidence type="ECO:0000313" key="11">
    <source>
        <dbReference type="EMBL" id="MBU3855903.1"/>
    </source>
</evidence>
<dbReference type="SMART" id="SM00448">
    <property type="entry name" value="REC"/>
    <property type="match status" value="1"/>
</dbReference>
<dbReference type="PANTHER" id="PTHR43547">
    <property type="entry name" value="TWO-COMPONENT HISTIDINE KINASE"/>
    <property type="match status" value="1"/>
</dbReference>
<feature type="modified residue" description="4-aspartylphosphate" evidence="7">
    <location>
        <position position="1110"/>
    </location>
</feature>
<dbReference type="GO" id="GO:0000155">
    <property type="term" value="F:phosphorelay sensor kinase activity"/>
    <property type="evidence" value="ECO:0007669"/>
    <property type="project" value="InterPro"/>
</dbReference>
<dbReference type="PANTHER" id="PTHR43547:SF2">
    <property type="entry name" value="HYBRID SIGNAL TRANSDUCTION HISTIDINE KINASE C"/>
    <property type="match status" value="1"/>
</dbReference>